<evidence type="ECO:0000256" key="11">
    <source>
        <dbReference type="PROSITE-ProRule" id="PRU01360"/>
    </source>
</evidence>
<feature type="signal peptide" evidence="13">
    <location>
        <begin position="1"/>
        <end position="22"/>
    </location>
</feature>
<evidence type="ECO:0000256" key="8">
    <source>
        <dbReference type="ARBA" id="ARBA00023077"/>
    </source>
</evidence>
<dbReference type="PROSITE" id="PS52016">
    <property type="entry name" value="TONB_DEPENDENT_REC_3"/>
    <property type="match status" value="1"/>
</dbReference>
<comment type="caution">
    <text evidence="16">The sequence shown here is derived from an EMBL/GenBank/DDBJ whole genome shotgun (WGS) entry which is preliminary data.</text>
</comment>
<dbReference type="InterPro" id="IPR012910">
    <property type="entry name" value="Plug_dom"/>
</dbReference>
<evidence type="ECO:0000256" key="4">
    <source>
        <dbReference type="ARBA" id="ARBA00022496"/>
    </source>
</evidence>
<keyword evidence="8 12" id="KW-0798">TonB box</keyword>
<dbReference type="Pfam" id="PF00593">
    <property type="entry name" value="TonB_dep_Rec_b-barrel"/>
    <property type="match status" value="1"/>
</dbReference>
<evidence type="ECO:0000313" key="17">
    <source>
        <dbReference type="Proteomes" id="UP000550401"/>
    </source>
</evidence>
<evidence type="ECO:0000256" key="3">
    <source>
        <dbReference type="ARBA" id="ARBA00022452"/>
    </source>
</evidence>
<dbReference type="EMBL" id="JACGXL010000002">
    <property type="protein sequence ID" value="MBA8887582.1"/>
    <property type="molecule type" value="Genomic_DNA"/>
</dbReference>
<dbReference type="CDD" id="cd01347">
    <property type="entry name" value="ligand_gated_channel"/>
    <property type="match status" value="1"/>
</dbReference>
<evidence type="ECO:0000256" key="5">
    <source>
        <dbReference type="ARBA" id="ARBA00022692"/>
    </source>
</evidence>
<evidence type="ECO:0000256" key="13">
    <source>
        <dbReference type="SAM" id="SignalP"/>
    </source>
</evidence>
<keyword evidence="7" id="KW-0406">Ion transport</keyword>
<dbReference type="AlphaFoldDB" id="A0A839F0L2"/>
<dbReference type="SUPFAM" id="SSF56935">
    <property type="entry name" value="Porins"/>
    <property type="match status" value="1"/>
</dbReference>
<keyword evidence="4" id="KW-0410">Iron transport</keyword>
<sequence length="703" mass="75302">MRTIPWRYLPAVACLWPAVAPCAETDLPAVVVTATRTPQAAFDVPASIDAVAIDDVVDVFGVNPSDYLAGIPGLLARDRQNYAQDEQISIRGFGARATFGVRGVRLYTDGIPATMPDGQGQVSHFSLDSAARIEVLRGPFSALYGNSSGGVIQLFGADGSVPPEVSLDLVGGSWGSARASANARGVAGDLDYNLDLTHFQTDGWRDHSAAKRESGNAKLAWKIGDGGKLTVLANTLALPNADDPLGLTHAQFDADPRSVAAVATQFDTRKSVHQNQGGAIFEQDLGGGHALRVLGYYGRREVEQYLAIPVATQANPKHSGGVVDLDSGYGGSDARWTWKGELAGRAFELAAGLSWDRQAQHRRGYENFVGDLLGVRGALRRDEDDSVRDFDQYAQATWQFADRWSLVAGVRHSDVAFDARDHYLAVGNPDDSGRVDYGATTPVAGLLWRAARGVNVYASYGRGFETPTFNELGYRADGGAGLAFDLDPARSRNAELGIKLRPSTSIDASVALFRADTRNELAVATSAGGRTTYQNIGKARRDGAEAALAWRVDDAWTLQLAWTWLDATFRSAFLTCAGTPCTTPDTPVAAGARIPGIPRSDLHAGMRWGGEHGWHAGAAGDYLGAVVVNDLGTDRAPAYFVAAADVGYAFELDAGRLDAFGRVDNLFDRHYAGSVIVNDANGRYFEPAPGRAFMLGVKWTWMR</sequence>
<dbReference type="InterPro" id="IPR036942">
    <property type="entry name" value="Beta-barrel_TonB_sf"/>
</dbReference>
<keyword evidence="13" id="KW-0732">Signal</keyword>
<evidence type="ECO:0000256" key="12">
    <source>
        <dbReference type="RuleBase" id="RU003357"/>
    </source>
</evidence>
<keyword evidence="17" id="KW-1185">Reference proteome</keyword>
<feature type="chain" id="PRO_5032482330" evidence="13">
    <location>
        <begin position="23"/>
        <end position="703"/>
    </location>
</feature>
<evidence type="ECO:0000256" key="9">
    <source>
        <dbReference type="ARBA" id="ARBA00023136"/>
    </source>
</evidence>
<gene>
    <name evidence="16" type="ORF">FHW12_001796</name>
</gene>
<reference evidence="16 17" key="1">
    <citation type="submission" date="2020-07" db="EMBL/GenBank/DDBJ databases">
        <title>Genomic Encyclopedia of Type Strains, Phase IV (KMG-V): Genome sequencing to study the core and pangenomes of soil and plant-associated prokaryotes.</title>
        <authorList>
            <person name="Whitman W."/>
        </authorList>
    </citation>
    <scope>NUCLEOTIDE SEQUENCE [LARGE SCALE GENOMIC DNA]</scope>
    <source>
        <strain evidence="16 17">RH2WT43</strain>
    </source>
</reference>
<dbReference type="PANTHER" id="PTHR32552:SF81">
    <property type="entry name" value="TONB-DEPENDENT OUTER MEMBRANE RECEPTOR"/>
    <property type="match status" value="1"/>
</dbReference>
<feature type="domain" description="TonB-dependent receptor plug" evidence="15">
    <location>
        <begin position="42"/>
        <end position="151"/>
    </location>
</feature>
<dbReference type="Proteomes" id="UP000550401">
    <property type="component" value="Unassembled WGS sequence"/>
</dbReference>
<keyword evidence="3 11" id="KW-1134">Transmembrane beta strand</keyword>
<evidence type="ECO:0000259" key="14">
    <source>
        <dbReference type="Pfam" id="PF00593"/>
    </source>
</evidence>
<dbReference type="InterPro" id="IPR039426">
    <property type="entry name" value="TonB-dep_rcpt-like"/>
</dbReference>
<keyword evidence="10 11" id="KW-0998">Cell outer membrane</keyword>
<proteinExistence type="inferred from homology"/>
<accession>A0A839F0L2</accession>
<evidence type="ECO:0000256" key="1">
    <source>
        <dbReference type="ARBA" id="ARBA00004571"/>
    </source>
</evidence>
<evidence type="ECO:0000256" key="7">
    <source>
        <dbReference type="ARBA" id="ARBA00023065"/>
    </source>
</evidence>
<comment type="similarity">
    <text evidence="11 12">Belongs to the TonB-dependent receptor family.</text>
</comment>
<dbReference type="GO" id="GO:0006826">
    <property type="term" value="P:iron ion transport"/>
    <property type="evidence" value="ECO:0007669"/>
    <property type="project" value="UniProtKB-KW"/>
</dbReference>
<keyword evidence="5 11" id="KW-0812">Transmembrane</keyword>
<evidence type="ECO:0000256" key="10">
    <source>
        <dbReference type="ARBA" id="ARBA00023237"/>
    </source>
</evidence>
<evidence type="ECO:0000256" key="6">
    <source>
        <dbReference type="ARBA" id="ARBA00023004"/>
    </source>
</evidence>
<evidence type="ECO:0000256" key="2">
    <source>
        <dbReference type="ARBA" id="ARBA00022448"/>
    </source>
</evidence>
<evidence type="ECO:0000313" key="16">
    <source>
        <dbReference type="EMBL" id="MBA8887582.1"/>
    </source>
</evidence>
<dbReference type="Pfam" id="PF07715">
    <property type="entry name" value="Plug"/>
    <property type="match status" value="1"/>
</dbReference>
<dbReference type="Gene3D" id="2.170.130.10">
    <property type="entry name" value="TonB-dependent receptor, plug domain"/>
    <property type="match status" value="1"/>
</dbReference>
<protein>
    <submittedName>
        <fullName evidence="16">Iron complex outermembrane receptor protein</fullName>
    </submittedName>
</protein>
<keyword evidence="6" id="KW-0408">Iron</keyword>
<dbReference type="PANTHER" id="PTHR32552">
    <property type="entry name" value="FERRICHROME IRON RECEPTOR-RELATED"/>
    <property type="match status" value="1"/>
</dbReference>
<evidence type="ECO:0000259" key="15">
    <source>
        <dbReference type="Pfam" id="PF07715"/>
    </source>
</evidence>
<organism evidence="16 17">
    <name type="scientific">Dokdonella fugitiva</name>
    <dbReference type="NCBI Taxonomy" id="328517"/>
    <lineage>
        <taxon>Bacteria</taxon>
        <taxon>Pseudomonadati</taxon>
        <taxon>Pseudomonadota</taxon>
        <taxon>Gammaproteobacteria</taxon>
        <taxon>Lysobacterales</taxon>
        <taxon>Rhodanobacteraceae</taxon>
        <taxon>Dokdonella</taxon>
    </lineage>
</organism>
<name>A0A839F0L2_9GAMM</name>
<keyword evidence="16" id="KW-0675">Receptor</keyword>
<dbReference type="InterPro" id="IPR037066">
    <property type="entry name" value="Plug_dom_sf"/>
</dbReference>
<keyword evidence="2 11" id="KW-0813">Transport</keyword>
<keyword evidence="9 11" id="KW-0472">Membrane</keyword>
<dbReference type="Gene3D" id="2.40.170.20">
    <property type="entry name" value="TonB-dependent receptor, beta-barrel domain"/>
    <property type="match status" value="1"/>
</dbReference>
<dbReference type="GO" id="GO:0009279">
    <property type="term" value="C:cell outer membrane"/>
    <property type="evidence" value="ECO:0007669"/>
    <property type="project" value="UniProtKB-SubCell"/>
</dbReference>
<dbReference type="InterPro" id="IPR000531">
    <property type="entry name" value="Beta-barrel_TonB"/>
</dbReference>
<feature type="domain" description="TonB-dependent receptor-like beta-barrel" evidence="14">
    <location>
        <begin position="240"/>
        <end position="666"/>
    </location>
</feature>
<dbReference type="RefSeq" id="WP_182530639.1">
    <property type="nucleotide sequence ID" value="NZ_JACGXL010000002.1"/>
</dbReference>
<comment type="subcellular location">
    <subcellularLocation>
        <location evidence="1 11">Cell outer membrane</location>
        <topology evidence="1 11">Multi-pass membrane protein</topology>
    </subcellularLocation>
</comment>